<reference evidence="2" key="1">
    <citation type="journal article" date="2015" name="Nature">
        <title>Complex archaea that bridge the gap between prokaryotes and eukaryotes.</title>
        <authorList>
            <person name="Spang A."/>
            <person name="Saw J.H."/>
            <person name="Jorgensen S.L."/>
            <person name="Zaremba-Niedzwiedzka K."/>
            <person name="Martijn J."/>
            <person name="Lind A.E."/>
            <person name="van Eijk R."/>
            <person name="Schleper C."/>
            <person name="Guy L."/>
            <person name="Ettema T.J."/>
        </authorList>
    </citation>
    <scope>NUCLEOTIDE SEQUENCE</scope>
</reference>
<evidence type="ECO:0000259" key="1">
    <source>
        <dbReference type="Pfam" id="PF07929"/>
    </source>
</evidence>
<gene>
    <name evidence="2" type="ORF">LCGC14_2905730</name>
</gene>
<sequence>MEKAVYQIQIAIKGFNPKIWRRVLIPSDILLPDFHYVIQAVMGWTNSHLHLFDHYGIFYSEPQDEMWDDMDTEDYTDIRVSDLLQRENDTLIYEYDFGDDWEHQIVLEKILPETGETQLPVCLKGKMNCPPENSGGVWGYAEMLEILKDPDHEEYEEYMEWLGDDFNP</sequence>
<evidence type="ECO:0000313" key="2">
    <source>
        <dbReference type="EMBL" id="KKK72253.1"/>
    </source>
</evidence>
<feature type="domain" description="Plasmid pRiA4b Orf3-like" evidence="1">
    <location>
        <begin position="5"/>
        <end position="168"/>
    </location>
</feature>
<comment type="caution">
    <text evidence="2">The sequence shown here is derived from an EMBL/GenBank/DDBJ whole genome shotgun (WGS) entry which is preliminary data.</text>
</comment>
<feature type="non-terminal residue" evidence="2">
    <location>
        <position position="168"/>
    </location>
</feature>
<dbReference type="InterPro" id="IPR024047">
    <property type="entry name" value="MM3350-like_sf"/>
</dbReference>
<organism evidence="2">
    <name type="scientific">marine sediment metagenome</name>
    <dbReference type="NCBI Taxonomy" id="412755"/>
    <lineage>
        <taxon>unclassified sequences</taxon>
        <taxon>metagenomes</taxon>
        <taxon>ecological metagenomes</taxon>
    </lineage>
</organism>
<dbReference type="SUPFAM" id="SSF159941">
    <property type="entry name" value="MM3350-like"/>
    <property type="match status" value="1"/>
</dbReference>
<dbReference type="PANTHER" id="PTHR41878:SF1">
    <property type="entry name" value="TNPR PROTEIN"/>
    <property type="match status" value="1"/>
</dbReference>
<dbReference type="InterPro" id="IPR012912">
    <property type="entry name" value="Plasmid_pRiA4b_Orf3-like"/>
</dbReference>
<dbReference type="PANTHER" id="PTHR41878">
    <property type="entry name" value="LEXA REPRESSOR-RELATED"/>
    <property type="match status" value="1"/>
</dbReference>
<dbReference type="Pfam" id="PF07929">
    <property type="entry name" value="PRiA4_ORF3"/>
    <property type="match status" value="1"/>
</dbReference>
<proteinExistence type="predicted"/>
<dbReference type="AlphaFoldDB" id="A0A0F8XTI4"/>
<protein>
    <recommendedName>
        <fullName evidence="1">Plasmid pRiA4b Orf3-like domain-containing protein</fullName>
    </recommendedName>
</protein>
<dbReference type="EMBL" id="LAZR01057342">
    <property type="protein sequence ID" value="KKK72253.1"/>
    <property type="molecule type" value="Genomic_DNA"/>
</dbReference>
<dbReference type="Gene3D" id="3.10.290.30">
    <property type="entry name" value="MM3350-like"/>
    <property type="match status" value="1"/>
</dbReference>
<accession>A0A0F8XTI4</accession>
<name>A0A0F8XTI4_9ZZZZ</name>